<feature type="compositionally biased region" description="Basic and acidic residues" evidence="4">
    <location>
        <begin position="516"/>
        <end position="525"/>
    </location>
</feature>
<keyword evidence="2 3" id="KW-0378">Hydrolase</keyword>
<dbReference type="AlphaFoldDB" id="A0A6I4V2A6"/>
<dbReference type="EMBL" id="WTYP01000001">
    <property type="protein sequence ID" value="MXP47401.1"/>
    <property type="molecule type" value="Genomic_DNA"/>
</dbReference>
<dbReference type="Proteomes" id="UP000471435">
    <property type="component" value="Unassembled WGS sequence"/>
</dbReference>
<feature type="signal peptide" evidence="3">
    <location>
        <begin position="1"/>
        <end position="21"/>
    </location>
</feature>
<dbReference type="PANTHER" id="PTHR11559">
    <property type="entry name" value="CARBOXYLESTERASE"/>
    <property type="match status" value="1"/>
</dbReference>
<evidence type="ECO:0000313" key="6">
    <source>
        <dbReference type="EMBL" id="MXP47401.1"/>
    </source>
</evidence>
<comment type="caution">
    <text evidence="6">The sequence shown here is derived from an EMBL/GenBank/DDBJ whole genome shotgun (WGS) entry which is preliminary data.</text>
</comment>
<proteinExistence type="inferred from homology"/>
<evidence type="ECO:0000313" key="7">
    <source>
        <dbReference type="Proteomes" id="UP000471435"/>
    </source>
</evidence>
<dbReference type="InterPro" id="IPR002018">
    <property type="entry name" value="CarbesteraseB"/>
</dbReference>
<dbReference type="InterPro" id="IPR019826">
    <property type="entry name" value="Carboxylesterase_B_AS"/>
</dbReference>
<sequence length="534" mass="56412">MRIPTVFAALLLAAVSPAAFAQDVTPIVETGEGRVQGLEQDGIDAFLGLRYAAPPVGDLRFKPPVAADAYSGLYDATGMGAPCMQLYTPSGPNSTDVTRGIQAIFPTSTEQKIDNEDCLFLNVWTPDAGAGSRPVMVWFHGGGYDYGSGGWPAYNGRNLAAKGDVVVVTVNHRLNAFGYLNLAEKFGDDYAASGNLGNLDLVRSLEWVRDNIGAFGGDPDNVTIMGESGGGSKVSHLMAMPSAKGLFHKAVVQSGPGVTSGKPAEAAAYASDILAHAGIADPADLQAIAADDLLAAVRRATPANAGFGRGPRFGPIADGVIQPRDPFLPAAPEQSADIPLMIGYNKDEMTLFLAAQPWFGMIDDATLNAMAAGMGPQAAGAVAAYREMYPDYSATHLASAAFGTRFVQGTYLLADQQSRTANAPVFVYRLTWETPVANGMLRSPHTLDIPLMFNNAAESAALLGEGEDAARMADMMSDAWISFAREGAPSSDLMPDWQPYSVPDRSVMELNLQPAMRDDPERSIRELAAANAPK</sequence>
<evidence type="ECO:0000256" key="3">
    <source>
        <dbReference type="RuleBase" id="RU361235"/>
    </source>
</evidence>
<comment type="similarity">
    <text evidence="1 3">Belongs to the type-B carboxylesterase/lipase family.</text>
</comment>
<dbReference type="InterPro" id="IPR029058">
    <property type="entry name" value="AB_hydrolase_fold"/>
</dbReference>
<keyword evidence="7" id="KW-1185">Reference proteome</keyword>
<evidence type="ECO:0000256" key="4">
    <source>
        <dbReference type="SAM" id="MobiDB-lite"/>
    </source>
</evidence>
<dbReference type="EC" id="3.1.1.-" evidence="3"/>
<organism evidence="6 7">
    <name type="scientific">Pontixanthobacter luteolus</name>
    <dbReference type="NCBI Taxonomy" id="295089"/>
    <lineage>
        <taxon>Bacteria</taxon>
        <taxon>Pseudomonadati</taxon>
        <taxon>Pseudomonadota</taxon>
        <taxon>Alphaproteobacteria</taxon>
        <taxon>Sphingomonadales</taxon>
        <taxon>Erythrobacteraceae</taxon>
        <taxon>Pontixanthobacter</taxon>
    </lineage>
</organism>
<accession>A0A6I4V2A6</accession>
<reference evidence="6 7" key="1">
    <citation type="submission" date="2019-12" db="EMBL/GenBank/DDBJ databases">
        <title>Genomic-based taxomic classification of the family Erythrobacteraceae.</title>
        <authorList>
            <person name="Xu L."/>
        </authorList>
    </citation>
    <scope>NUCLEOTIDE SEQUENCE [LARGE SCALE GENOMIC DNA]</scope>
    <source>
        <strain evidence="6 7">SW-109</strain>
    </source>
</reference>
<keyword evidence="3" id="KW-0732">Signal</keyword>
<dbReference type="InterPro" id="IPR050309">
    <property type="entry name" value="Type-B_Carboxylest/Lipase"/>
</dbReference>
<dbReference type="OrthoDB" id="9775851at2"/>
<protein>
    <recommendedName>
        <fullName evidence="3">Carboxylic ester hydrolase</fullName>
        <ecNumber evidence="3">3.1.1.-</ecNumber>
    </recommendedName>
</protein>
<feature type="domain" description="Carboxylesterase type B" evidence="5">
    <location>
        <begin position="25"/>
        <end position="519"/>
    </location>
</feature>
<dbReference type="PROSITE" id="PS00122">
    <property type="entry name" value="CARBOXYLESTERASE_B_1"/>
    <property type="match status" value="1"/>
</dbReference>
<dbReference type="PROSITE" id="PS00941">
    <property type="entry name" value="CARBOXYLESTERASE_B_2"/>
    <property type="match status" value="1"/>
</dbReference>
<dbReference type="Gene3D" id="3.40.50.1820">
    <property type="entry name" value="alpha/beta hydrolase"/>
    <property type="match status" value="1"/>
</dbReference>
<dbReference type="RefSeq" id="WP_160730523.1">
    <property type="nucleotide sequence ID" value="NZ_WTYP01000001.1"/>
</dbReference>
<dbReference type="InterPro" id="IPR019819">
    <property type="entry name" value="Carboxylesterase_B_CS"/>
</dbReference>
<evidence type="ECO:0000256" key="1">
    <source>
        <dbReference type="ARBA" id="ARBA00005964"/>
    </source>
</evidence>
<feature type="chain" id="PRO_5026372163" description="Carboxylic ester hydrolase" evidence="3">
    <location>
        <begin position="22"/>
        <end position="534"/>
    </location>
</feature>
<feature type="region of interest" description="Disordered" evidence="4">
    <location>
        <begin position="515"/>
        <end position="534"/>
    </location>
</feature>
<name>A0A6I4V2A6_9SPHN</name>
<dbReference type="SUPFAM" id="SSF53474">
    <property type="entry name" value="alpha/beta-Hydrolases"/>
    <property type="match status" value="1"/>
</dbReference>
<evidence type="ECO:0000256" key="2">
    <source>
        <dbReference type="ARBA" id="ARBA00022801"/>
    </source>
</evidence>
<gene>
    <name evidence="6" type="ORF">GRI43_08350</name>
</gene>
<dbReference type="GO" id="GO:0016787">
    <property type="term" value="F:hydrolase activity"/>
    <property type="evidence" value="ECO:0007669"/>
    <property type="project" value="UniProtKB-KW"/>
</dbReference>
<evidence type="ECO:0000259" key="5">
    <source>
        <dbReference type="Pfam" id="PF00135"/>
    </source>
</evidence>
<dbReference type="Pfam" id="PF00135">
    <property type="entry name" value="COesterase"/>
    <property type="match status" value="1"/>
</dbReference>